<dbReference type="InterPro" id="IPR036942">
    <property type="entry name" value="Beta-barrel_TonB_sf"/>
</dbReference>
<dbReference type="Proteomes" id="UP000198034">
    <property type="component" value="Unassembled WGS sequence"/>
</dbReference>
<dbReference type="PANTHER" id="PTHR40980:SF4">
    <property type="entry name" value="TONB-DEPENDENT RECEPTOR-LIKE BETA-BARREL DOMAIN-CONTAINING PROTEIN"/>
    <property type="match status" value="1"/>
</dbReference>
<accession>A0A246G7C4</accession>
<evidence type="ECO:0000259" key="5">
    <source>
        <dbReference type="Pfam" id="PF14905"/>
    </source>
</evidence>
<evidence type="ECO:0000256" key="2">
    <source>
        <dbReference type="ARBA" id="ARBA00023136"/>
    </source>
</evidence>
<evidence type="ECO:0000256" key="4">
    <source>
        <dbReference type="SAM" id="SignalP"/>
    </source>
</evidence>
<sequence>MKIQNQKPLQFKLKQILFTISLLFCLTNVLAQHNITGKLEQSDNSKNQFTEVSLINKDSIIVKNDLINEDGTFSLKVEQSGTYVFKVKQLGEILFNKQLQVNSDINLGIIQLEGVKKLEEVVVSSKRKVVERKIDRVVFNVEKSIATTGGDALDALKITPGVKVQNDNISIIGKGVVSVMIDDKIIQLKQEELGNFLKSISADNIKSIEVITTPPAKYDAAGNSGMINIKTKTAKKDSWNSNFGIGYLQRSRPDGSSFLNFNMNKNKFTLTTALNYRQGKRLTDQDDYAYFTDALWYTKSPFLSNYKRFGGKIGIDYQINKFWKSGIQYMINNNRTTITDSPYTSSTNSSTKLIEKELFSVGNQSNKPKFNSINFHNEFKLDTLNRKISFDIDYFNFSNQDNKYYDGKSVSYSSNQLQYFKGENLNKQDINNYSAKIDIDYPIKGYNLSFGGKLSFSNATNEMNQFNSGLVNLPISQYTLNPSNFEYKEYIQALYVSVNKKFNEKWETQLGLRYESTILENNSNSLNTKFKSDYAKLFPSLNVNYSYSENSTFSLNYSRRIERPTFMELNPNEWYVSPFQKIGGNPFLLPAFIDNIDFVYNYKTLESKIYFAYEDNLYGQVSIPNSFTKDIVFTNKNYVKTSRIGFSESYIFEKYKWWTSTNSLDINYVQSKSFISLIDRSQTGWNSRFSTNNDFIIDKNKSWVYNINFWYSSKGVDGKFYNIASMSNLSMSLQYSLKNHPLKITLKANDLFKSDKINVNSYFNSIHQNGIYYSDNQYIQLNISYKIGNQKLKSVKRPVGNEEERNRTGN</sequence>
<reference evidence="6 7" key="1">
    <citation type="journal article" date="2017" name="Infect. Genet. Evol.">
        <title>Comparative genome analysis of fish pathogen Flavobacterium columnare reveals extensive sequence diversity within the species.</title>
        <authorList>
            <person name="Kayansamruaj P."/>
            <person name="Dong H.T."/>
            <person name="Hirono I."/>
            <person name="Kondo H."/>
            <person name="Senapin S."/>
            <person name="Rodkhum C."/>
        </authorList>
    </citation>
    <scope>NUCLEOTIDE SEQUENCE [LARGE SCALE GENOMIC DNA]</scope>
    <source>
        <strain evidence="6 7">1214</strain>
    </source>
</reference>
<proteinExistence type="predicted"/>
<gene>
    <name evidence="6" type="ORF">BWK62_14585</name>
</gene>
<keyword evidence="2" id="KW-0472">Membrane</keyword>
<keyword evidence="4" id="KW-0732">Signal</keyword>
<dbReference type="EMBL" id="MTCY01000076">
    <property type="protein sequence ID" value="OWP74330.1"/>
    <property type="molecule type" value="Genomic_DNA"/>
</dbReference>
<dbReference type="InterPro" id="IPR037066">
    <property type="entry name" value="Plug_dom_sf"/>
</dbReference>
<keyword evidence="3" id="KW-0998">Cell outer membrane</keyword>
<dbReference type="GO" id="GO:0009279">
    <property type="term" value="C:cell outer membrane"/>
    <property type="evidence" value="ECO:0007669"/>
    <property type="project" value="UniProtKB-SubCell"/>
</dbReference>
<evidence type="ECO:0000313" key="7">
    <source>
        <dbReference type="Proteomes" id="UP000198034"/>
    </source>
</evidence>
<dbReference type="AlphaFoldDB" id="A0A246G7C4"/>
<dbReference type="Gene3D" id="2.40.170.20">
    <property type="entry name" value="TonB-dependent receptor, beta-barrel domain"/>
    <property type="match status" value="1"/>
</dbReference>
<dbReference type="Gene3D" id="2.170.130.10">
    <property type="entry name" value="TonB-dependent receptor, plug domain"/>
    <property type="match status" value="1"/>
</dbReference>
<evidence type="ECO:0000256" key="3">
    <source>
        <dbReference type="ARBA" id="ARBA00023237"/>
    </source>
</evidence>
<name>A0A246G7C4_9FLAO</name>
<comment type="subcellular location">
    <subcellularLocation>
        <location evidence="1">Cell outer membrane</location>
    </subcellularLocation>
</comment>
<feature type="signal peptide" evidence="4">
    <location>
        <begin position="1"/>
        <end position="31"/>
    </location>
</feature>
<dbReference type="SUPFAM" id="SSF56935">
    <property type="entry name" value="Porins"/>
    <property type="match status" value="1"/>
</dbReference>
<dbReference type="Pfam" id="PF14905">
    <property type="entry name" value="OMP_b-brl_3"/>
    <property type="match status" value="1"/>
</dbReference>
<evidence type="ECO:0000313" key="6">
    <source>
        <dbReference type="EMBL" id="OWP74330.1"/>
    </source>
</evidence>
<dbReference type="PANTHER" id="PTHR40980">
    <property type="entry name" value="PLUG DOMAIN-CONTAINING PROTEIN"/>
    <property type="match status" value="1"/>
</dbReference>
<feature type="chain" id="PRO_5012399633" description="Outer membrane protein beta-barrel domain-containing protein" evidence="4">
    <location>
        <begin position="32"/>
        <end position="810"/>
    </location>
</feature>
<organism evidence="6 7">
    <name type="scientific">Flavobacterium columnare</name>
    <dbReference type="NCBI Taxonomy" id="996"/>
    <lineage>
        <taxon>Bacteria</taxon>
        <taxon>Pseudomonadati</taxon>
        <taxon>Bacteroidota</taxon>
        <taxon>Flavobacteriia</taxon>
        <taxon>Flavobacteriales</taxon>
        <taxon>Flavobacteriaceae</taxon>
        <taxon>Flavobacterium</taxon>
    </lineage>
</organism>
<feature type="domain" description="Outer membrane protein beta-barrel" evidence="5">
    <location>
        <begin position="380"/>
        <end position="785"/>
    </location>
</feature>
<protein>
    <recommendedName>
        <fullName evidence="5">Outer membrane protein beta-barrel domain-containing protein</fullName>
    </recommendedName>
</protein>
<evidence type="ECO:0000256" key="1">
    <source>
        <dbReference type="ARBA" id="ARBA00004442"/>
    </source>
</evidence>
<comment type="caution">
    <text evidence="6">The sequence shown here is derived from an EMBL/GenBank/DDBJ whole genome shotgun (WGS) entry which is preliminary data.</text>
</comment>
<dbReference type="InterPro" id="IPR041700">
    <property type="entry name" value="OMP_b-brl_3"/>
</dbReference>